<name>A0A6J7LK67_9ZZZZ</name>
<dbReference type="InterPro" id="IPR008984">
    <property type="entry name" value="SMAD_FHA_dom_sf"/>
</dbReference>
<dbReference type="PANTHER" id="PTHR23308">
    <property type="entry name" value="NUCLEAR INHIBITOR OF PROTEIN PHOSPHATASE-1"/>
    <property type="match status" value="1"/>
</dbReference>
<sequence>MGIKGFESRLERAVEGTFSRLFRTGVSPVEFGRKLVREMDGSRTVGVGGRTIVANWFRFALADSDFEQLADLLGTLRRELADAAREHARDEGYGFVGPIEIVIEQEDSARSGVLAVEARFAEGEGGLPPGSLLLPTGDRVPLGEYVVSVGRQNDCTIVLGDPNVSRNHAEVRPSGDGFAVADLGSTNGTKVNGVRVAEQQLRDGDEVTFGNTVMHFEAS</sequence>
<dbReference type="Pfam" id="PF00498">
    <property type="entry name" value="FHA"/>
    <property type="match status" value="1"/>
</dbReference>
<dbReference type="CDD" id="cd00060">
    <property type="entry name" value="FHA"/>
    <property type="match status" value="1"/>
</dbReference>
<evidence type="ECO:0000259" key="1">
    <source>
        <dbReference type="PROSITE" id="PS50006"/>
    </source>
</evidence>
<dbReference type="EMBL" id="CAFBOG010000005">
    <property type="protein sequence ID" value="CAB4968746.1"/>
    <property type="molecule type" value="Genomic_DNA"/>
</dbReference>
<dbReference type="AlphaFoldDB" id="A0A6J7LK67"/>
<accession>A0A6J7LK67</accession>
<dbReference type="InterPro" id="IPR000253">
    <property type="entry name" value="FHA_dom"/>
</dbReference>
<organism evidence="2">
    <name type="scientific">freshwater metagenome</name>
    <dbReference type="NCBI Taxonomy" id="449393"/>
    <lineage>
        <taxon>unclassified sequences</taxon>
        <taxon>metagenomes</taxon>
        <taxon>ecological metagenomes</taxon>
    </lineage>
</organism>
<reference evidence="2" key="1">
    <citation type="submission" date="2020-05" db="EMBL/GenBank/DDBJ databases">
        <authorList>
            <person name="Chiriac C."/>
            <person name="Salcher M."/>
            <person name="Ghai R."/>
            <person name="Kavagutti S V."/>
        </authorList>
    </citation>
    <scope>NUCLEOTIDE SEQUENCE</scope>
</reference>
<protein>
    <submittedName>
        <fullName evidence="2">Unannotated protein</fullName>
    </submittedName>
</protein>
<proteinExistence type="predicted"/>
<dbReference type="PROSITE" id="PS50006">
    <property type="entry name" value="FHA_DOMAIN"/>
    <property type="match status" value="1"/>
</dbReference>
<dbReference type="InterPro" id="IPR022128">
    <property type="entry name" value="FhaA_N"/>
</dbReference>
<feature type="domain" description="FHA" evidence="1">
    <location>
        <begin position="147"/>
        <end position="196"/>
    </location>
</feature>
<dbReference type="Pfam" id="PF12401">
    <property type="entry name" value="FhaA_N"/>
    <property type="match status" value="1"/>
</dbReference>
<dbReference type="Gene3D" id="2.60.200.20">
    <property type="match status" value="1"/>
</dbReference>
<dbReference type="InterPro" id="IPR042287">
    <property type="entry name" value="FhaA_N_sf"/>
</dbReference>
<dbReference type="SUPFAM" id="SSF49879">
    <property type="entry name" value="SMAD/FHA domain"/>
    <property type="match status" value="1"/>
</dbReference>
<dbReference type="Gene3D" id="3.30.2320.60">
    <property type="entry name" value="FhaA, phosphopeptide-binding domain (DUF3662)"/>
    <property type="match status" value="1"/>
</dbReference>
<dbReference type="InterPro" id="IPR050923">
    <property type="entry name" value="Cell_Proc_Reg/RNA_Proc"/>
</dbReference>
<gene>
    <name evidence="2" type="ORF">UFOPK3914_00129</name>
</gene>
<dbReference type="SMART" id="SM00240">
    <property type="entry name" value="FHA"/>
    <property type="match status" value="1"/>
</dbReference>
<evidence type="ECO:0000313" key="2">
    <source>
        <dbReference type="EMBL" id="CAB4968746.1"/>
    </source>
</evidence>